<dbReference type="GO" id="GO:0017109">
    <property type="term" value="C:glutamate-cysteine ligase complex"/>
    <property type="evidence" value="ECO:0007669"/>
    <property type="project" value="TreeGrafter"/>
</dbReference>
<dbReference type="Proteomes" id="UP000044602">
    <property type="component" value="Unassembled WGS sequence"/>
</dbReference>
<evidence type="ECO:0000259" key="11">
    <source>
        <dbReference type="Pfam" id="PF00248"/>
    </source>
</evidence>
<dbReference type="PANTHER" id="PTHR13295:SF4">
    <property type="entry name" value="GLUTAMATE--CYSTEINE LIGASE REGULATORY SUBUNIT"/>
    <property type="match status" value="1"/>
</dbReference>
<feature type="compositionally biased region" description="Low complexity" evidence="10">
    <location>
        <begin position="47"/>
        <end position="64"/>
    </location>
</feature>
<dbReference type="Gene3D" id="3.20.20.100">
    <property type="entry name" value="NADP-dependent oxidoreductase domain"/>
    <property type="match status" value="1"/>
</dbReference>
<organism evidence="12 13">
    <name type="scientific">Verticillium longisporum</name>
    <name type="common">Verticillium dahliae var. longisporum</name>
    <dbReference type="NCBI Taxonomy" id="100787"/>
    <lineage>
        <taxon>Eukaryota</taxon>
        <taxon>Fungi</taxon>
        <taxon>Dikarya</taxon>
        <taxon>Ascomycota</taxon>
        <taxon>Pezizomycotina</taxon>
        <taxon>Sordariomycetes</taxon>
        <taxon>Hypocreomycetidae</taxon>
        <taxon>Glomerellales</taxon>
        <taxon>Plectosphaerellaceae</taxon>
        <taxon>Verticillium</taxon>
    </lineage>
</organism>
<comment type="subunit">
    <text evidence="3">Heterodimer of a catalytic heavy chain and a regulatory light chain.</text>
</comment>
<dbReference type="GO" id="GO:0006750">
    <property type="term" value="P:glutathione biosynthetic process"/>
    <property type="evidence" value="ECO:0007669"/>
    <property type="project" value="UniProtKB-UniPathway"/>
</dbReference>
<dbReference type="STRING" id="100787.A0A0G4KV72"/>
<dbReference type="AlphaFoldDB" id="A0A0G4KV72"/>
<evidence type="ECO:0000256" key="4">
    <source>
        <dbReference type="ARBA" id="ARBA00022684"/>
    </source>
</evidence>
<dbReference type="EMBL" id="CVQH01004447">
    <property type="protein sequence ID" value="CRK13285.1"/>
    <property type="molecule type" value="Genomic_DNA"/>
</dbReference>
<gene>
    <name evidence="12" type="ORF">BN1708_010733</name>
</gene>
<accession>A0A0G4KV72</accession>
<dbReference type="PANTHER" id="PTHR13295">
    <property type="entry name" value="GLUTAMATE CYSTEINE LIGASE REGULATORY SUBUNIT"/>
    <property type="match status" value="1"/>
</dbReference>
<dbReference type="UniPathway" id="UPA00142">
    <property type="reaction ID" value="UER00209"/>
</dbReference>
<evidence type="ECO:0000256" key="9">
    <source>
        <dbReference type="ARBA" id="ARBA00032926"/>
    </source>
</evidence>
<dbReference type="GO" id="GO:0030234">
    <property type="term" value="F:enzyme regulator activity"/>
    <property type="evidence" value="ECO:0007669"/>
    <property type="project" value="TreeGrafter"/>
</dbReference>
<proteinExistence type="inferred from homology"/>
<comment type="pathway">
    <text evidence="1">Sulfur metabolism; glutathione biosynthesis; glutathione from L-cysteine and L-glutamate: step 1/2.</text>
</comment>
<evidence type="ECO:0000313" key="12">
    <source>
        <dbReference type="EMBL" id="CRK13285.1"/>
    </source>
</evidence>
<dbReference type="InterPro" id="IPR023210">
    <property type="entry name" value="NADP_OxRdtase_dom"/>
</dbReference>
<comment type="similarity">
    <text evidence="2">Belongs to the aldo/keto reductase family. Glutamate--cysteine ligase light chain subfamily.</text>
</comment>
<evidence type="ECO:0000313" key="13">
    <source>
        <dbReference type="Proteomes" id="UP000044602"/>
    </source>
</evidence>
<evidence type="ECO:0000256" key="10">
    <source>
        <dbReference type="SAM" id="MobiDB-lite"/>
    </source>
</evidence>
<keyword evidence="4" id="KW-0317">Glutathione biosynthesis</keyword>
<protein>
    <recommendedName>
        <fullName evidence="8">GCS light chain</fullName>
    </recommendedName>
    <alternativeName>
        <fullName evidence="6">Gamma-ECS regulatory subunit</fullName>
    </alternativeName>
    <alternativeName>
        <fullName evidence="9">Gamma-glutamylcysteine synthetase regulatory subunit</fullName>
    </alternativeName>
    <alternativeName>
        <fullName evidence="7">Glutamate--cysteine ligase modifier subunit</fullName>
    </alternativeName>
</protein>
<evidence type="ECO:0000256" key="5">
    <source>
        <dbReference type="ARBA" id="ARBA00023002"/>
    </source>
</evidence>
<dbReference type="Pfam" id="PF00248">
    <property type="entry name" value="Aldo_ket_red"/>
    <property type="match status" value="1"/>
</dbReference>
<dbReference type="GO" id="GO:0035226">
    <property type="term" value="F:glutamate-cysteine ligase catalytic subunit binding"/>
    <property type="evidence" value="ECO:0007669"/>
    <property type="project" value="InterPro"/>
</dbReference>
<dbReference type="GO" id="GO:0016491">
    <property type="term" value="F:oxidoreductase activity"/>
    <property type="evidence" value="ECO:0007669"/>
    <property type="project" value="UniProtKB-KW"/>
</dbReference>
<feature type="region of interest" description="Disordered" evidence="10">
    <location>
        <begin position="46"/>
        <end position="111"/>
    </location>
</feature>
<dbReference type="InterPro" id="IPR036812">
    <property type="entry name" value="NAD(P)_OxRdtase_dom_sf"/>
</dbReference>
<evidence type="ECO:0000256" key="3">
    <source>
        <dbReference type="ARBA" id="ARBA00011532"/>
    </source>
</evidence>
<dbReference type="SUPFAM" id="SSF51430">
    <property type="entry name" value="NAD(P)-linked oxidoreductase"/>
    <property type="match status" value="1"/>
</dbReference>
<evidence type="ECO:0000256" key="8">
    <source>
        <dbReference type="ARBA" id="ARBA00031732"/>
    </source>
</evidence>
<keyword evidence="13" id="KW-1185">Reference proteome</keyword>
<keyword evidence="5" id="KW-0560">Oxidoreductase</keyword>
<evidence type="ECO:0000256" key="6">
    <source>
        <dbReference type="ARBA" id="ARBA00030406"/>
    </source>
</evidence>
<evidence type="ECO:0000256" key="1">
    <source>
        <dbReference type="ARBA" id="ARBA00005006"/>
    </source>
</evidence>
<evidence type="ECO:0000256" key="2">
    <source>
        <dbReference type="ARBA" id="ARBA00008612"/>
    </source>
</evidence>
<name>A0A0G4KV72_VERLO</name>
<feature type="compositionally biased region" description="Polar residues" evidence="10">
    <location>
        <begin position="65"/>
        <end position="77"/>
    </location>
</feature>
<dbReference type="InterPro" id="IPR032963">
    <property type="entry name" value="Gclm"/>
</dbReference>
<feature type="domain" description="NADP-dependent oxidoreductase" evidence="11">
    <location>
        <begin position="152"/>
        <end position="291"/>
    </location>
</feature>
<sequence length="364" mass="39199">MTKLILSTGNIVSGGPSIIRKPGAYRSNLELTNSLRSNFLAAQQDYSAAASPESEAEATTPAETNGFTNGHTSNGNITNGLNGHANGHLTNGNGNGHSTSNSNGSNSPRFDANGRPRLDIWTAHEDHTDTLYVPRIDWDLAGLQEEPSAYDVTVKLFFLPSASVADRARHASEALALVRRELDIERVDLLIASFPDMSFEGDCEWEADKRNAQQGDVEAEAATWAFLEDLQRQGLVSNLGIAEFGTEKLAAFLKKVNVRPAVDQINIHNCCNVPPPLIQLAKAEGIELLVHTDCTNVLPKGTLRELLGHGLQGAGVLVDPVEGHDGLRGELEPQWVVKYTAFVKNRGVIENKGYFAGAELVAAA</sequence>
<evidence type="ECO:0000256" key="7">
    <source>
        <dbReference type="ARBA" id="ARBA00031154"/>
    </source>
</evidence>
<reference evidence="12 13" key="1">
    <citation type="submission" date="2015-05" db="EMBL/GenBank/DDBJ databases">
        <authorList>
            <person name="Wang D.B."/>
            <person name="Wang M."/>
        </authorList>
    </citation>
    <scope>NUCLEOTIDE SEQUENCE [LARGE SCALE GENOMIC DNA]</scope>
    <source>
        <strain evidence="12">VL1</strain>
    </source>
</reference>
<feature type="compositionally biased region" description="Low complexity" evidence="10">
    <location>
        <begin position="78"/>
        <end position="107"/>
    </location>
</feature>